<reference evidence="2" key="1">
    <citation type="submission" date="2021-02" db="EMBL/GenBank/DDBJ databases">
        <authorList>
            <person name="Nowell W R."/>
        </authorList>
    </citation>
    <scope>NUCLEOTIDE SEQUENCE</scope>
</reference>
<evidence type="ECO:0000313" key="1">
    <source>
        <dbReference type="EMBL" id="CAF0947366.1"/>
    </source>
</evidence>
<proteinExistence type="predicted"/>
<dbReference type="Proteomes" id="UP000663845">
    <property type="component" value="Unassembled WGS sequence"/>
</dbReference>
<comment type="caution">
    <text evidence="2">The sequence shown here is derived from an EMBL/GenBank/DDBJ whole genome shotgun (WGS) entry which is preliminary data.</text>
</comment>
<dbReference type="Gene3D" id="3.40.50.300">
    <property type="entry name" value="P-loop containing nucleotide triphosphate hydrolases"/>
    <property type="match status" value="1"/>
</dbReference>
<name>A0A820IFN3_9BILA</name>
<dbReference type="PANTHER" id="PTHR18884">
    <property type="entry name" value="SEPTIN"/>
    <property type="match status" value="1"/>
</dbReference>
<dbReference type="Proteomes" id="UP000663868">
    <property type="component" value="Unassembled WGS sequence"/>
</dbReference>
<organism evidence="2 3">
    <name type="scientific">Adineta steineri</name>
    <dbReference type="NCBI Taxonomy" id="433720"/>
    <lineage>
        <taxon>Eukaryota</taxon>
        <taxon>Metazoa</taxon>
        <taxon>Spiralia</taxon>
        <taxon>Gnathifera</taxon>
        <taxon>Rotifera</taxon>
        <taxon>Eurotatoria</taxon>
        <taxon>Bdelloidea</taxon>
        <taxon>Adinetida</taxon>
        <taxon>Adinetidae</taxon>
        <taxon>Adineta</taxon>
    </lineage>
</organism>
<dbReference type="EMBL" id="CAJNOG010000104">
    <property type="protein sequence ID" value="CAF0947366.1"/>
    <property type="molecule type" value="Genomic_DNA"/>
</dbReference>
<gene>
    <name evidence="1" type="ORF">JYZ213_LOCUS13090</name>
    <name evidence="2" type="ORF">KXQ929_LOCUS45918</name>
</gene>
<dbReference type="EMBL" id="CAJOBB010014714">
    <property type="protein sequence ID" value="CAF4308122.1"/>
    <property type="molecule type" value="Genomic_DNA"/>
</dbReference>
<evidence type="ECO:0000313" key="3">
    <source>
        <dbReference type="Proteomes" id="UP000663868"/>
    </source>
</evidence>
<sequence length="151" mass="18046">MLIRTNLNDLRDVTHNIHYENYRYKKLSSYNGNDTKNGKTMQPTSVNKNFLTQIDDERTETETRLEKMSRDMEAVYQSKVTEKLQKLEESKQNVLKTQETYRLSIQQDEERLQLKRDEFERSKREWEESLTKTGYHDQIGSLTKTAKKGLF</sequence>
<accession>A0A820IFN3</accession>
<dbReference type="InterPro" id="IPR027417">
    <property type="entry name" value="P-loop_NTPase"/>
</dbReference>
<protein>
    <submittedName>
        <fullName evidence="2">Uncharacterized protein</fullName>
    </submittedName>
</protein>
<dbReference type="AlphaFoldDB" id="A0A820IFN3"/>
<evidence type="ECO:0000313" key="2">
    <source>
        <dbReference type="EMBL" id="CAF4308122.1"/>
    </source>
</evidence>